<organism evidence="1 2">
    <name type="scientific">Vitis vinifera</name>
    <name type="common">Grape</name>
    <dbReference type="NCBI Taxonomy" id="29760"/>
    <lineage>
        <taxon>Eukaryota</taxon>
        <taxon>Viridiplantae</taxon>
        <taxon>Streptophyta</taxon>
        <taxon>Embryophyta</taxon>
        <taxon>Tracheophyta</taxon>
        <taxon>Spermatophyta</taxon>
        <taxon>Magnoliopsida</taxon>
        <taxon>eudicotyledons</taxon>
        <taxon>Gunneridae</taxon>
        <taxon>Pentapetalae</taxon>
        <taxon>rosids</taxon>
        <taxon>Vitales</taxon>
        <taxon>Vitaceae</taxon>
        <taxon>Viteae</taxon>
        <taxon>Vitis</taxon>
    </lineage>
</organism>
<proteinExistence type="predicted"/>
<name>A0A438HFP9_VITVI</name>
<dbReference type="EMBL" id="QGNW01000230">
    <property type="protein sequence ID" value="RVW83286.1"/>
    <property type="molecule type" value="Genomic_DNA"/>
</dbReference>
<evidence type="ECO:0000313" key="2">
    <source>
        <dbReference type="Proteomes" id="UP000288805"/>
    </source>
</evidence>
<protein>
    <submittedName>
        <fullName evidence="1">Uncharacterized protein</fullName>
    </submittedName>
</protein>
<gene>
    <name evidence="1" type="ORF">CK203_039659</name>
</gene>
<dbReference type="AlphaFoldDB" id="A0A438HFP9"/>
<reference evidence="1 2" key="1">
    <citation type="journal article" date="2018" name="PLoS Genet.">
        <title>Population sequencing reveals clonal diversity and ancestral inbreeding in the grapevine cultivar Chardonnay.</title>
        <authorList>
            <person name="Roach M.J."/>
            <person name="Johnson D.L."/>
            <person name="Bohlmann J."/>
            <person name="van Vuuren H.J."/>
            <person name="Jones S.J."/>
            <person name="Pretorius I.S."/>
            <person name="Schmidt S.A."/>
            <person name="Borneman A.R."/>
        </authorList>
    </citation>
    <scope>NUCLEOTIDE SEQUENCE [LARGE SCALE GENOMIC DNA]</scope>
    <source>
        <strain evidence="2">cv. Chardonnay</strain>
        <tissue evidence="1">Leaf</tissue>
    </source>
</reference>
<dbReference type="Proteomes" id="UP000288805">
    <property type="component" value="Unassembled WGS sequence"/>
</dbReference>
<sequence length="226" mass="25426">MDVYACCYTPQFNPIPHQAYWPKPNFPIVHPNPTLVHDKGRQDLQGLGMKWIGENQVLNCDVGFVNKRVTIGENVLTEGSLLTQPLNDILTRLHQCASPTLMREPKPCQGAHGLGLLFPLVRFSFNEPWQCSFHPDRNSHSFHSDILHSEFCPTDVPPSPDISHPEFCPAHVPPSPDISHPAPVAEWERRTLQLSRADMSGSFGKRLSGGHPWPTIQIPQIAWLVR</sequence>
<evidence type="ECO:0000313" key="1">
    <source>
        <dbReference type="EMBL" id="RVW83286.1"/>
    </source>
</evidence>
<accession>A0A438HFP9</accession>
<comment type="caution">
    <text evidence="1">The sequence shown here is derived from an EMBL/GenBank/DDBJ whole genome shotgun (WGS) entry which is preliminary data.</text>
</comment>